<name>G0MNQ3_CAEBE</name>
<feature type="transmembrane region" description="Helical" evidence="1">
    <location>
        <begin position="219"/>
        <end position="250"/>
    </location>
</feature>
<sequence>MVMDIPLDIRKMSAESLDAVIQSDEVCEVTGKGRQLLLRYHSLSLEILKYKFETFFTKNLYRFMGEQIRCFHVIDEAFLSKRAVCCAASMVFSILMIQGLIVKRMGNLIKSRRNLKKLEEEEGSEALKCIKDYIVEKIMVLLFCIVRSNTRKQHKRYIDFGEYVHDSISLHNGKTDITLFACYYCLLAICHVSTNSIFRRFIKTIPYLERSLMTRLRGQSVFIAMFVTLCLFVAYSAILLGGAIVSIAFIHPDYSTILILECFRQFIRSLYSLDRLAQCVSSNFMNEIERQRHLTDKEVAEIVGNGYQYNYSRWNVRSIYAVSTLFINFLLYVYYTITGLFFHRKMFASRFLLDANQVVKDFANIAEYDPTHLL</sequence>
<dbReference type="OrthoDB" id="5797982at2759"/>
<evidence type="ECO:0000256" key="1">
    <source>
        <dbReference type="SAM" id="Phobius"/>
    </source>
</evidence>
<evidence type="ECO:0000313" key="3">
    <source>
        <dbReference type="Proteomes" id="UP000008068"/>
    </source>
</evidence>
<organism evidence="3">
    <name type="scientific">Caenorhabditis brenneri</name>
    <name type="common">Nematode worm</name>
    <dbReference type="NCBI Taxonomy" id="135651"/>
    <lineage>
        <taxon>Eukaryota</taxon>
        <taxon>Metazoa</taxon>
        <taxon>Ecdysozoa</taxon>
        <taxon>Nematoda</taxon>
        <taxon>Chromadorea</taxon>
        <taxon>Rhabditida</taxon>
        <taxon>Rhabditina</taxon>
        <taxon>Rhabditomorpha</taxon>
        <taxon>Rhabditoidea</taxon>
        <taxon>Rhabditidae</taxon>
        <taxon>Peloderinae</taxon>
        <taxon>Caenorhabditis</taxon>
    </lineage>
</organism>
<evidence type="ECO:0008006" key="4">
    <source>
        <dbReference type="Google" id="ProtNLM"/>
    </source>
</evidence>
<feature type="transmembrane region" description="Helical" evidence="1">
    <location>
        <begin position="319"/>
        <end position="342"/>
    </location>
</feature>
<dbReference type="STRING" id="135651.G0MNQ3"/>
<keyword evidence="1" id="KW-1133">Transmembrane helix</keyword>
<accession>G0MNQ3</accession>
<gene>
    <name evidence="2" type="ORF">CAEBREN_01645</name>
</gene>
<feature type="transmembrane region" description="Helical" evidence="1">
    <location>
        <begin position="177"/>
        <end position="198"/>
    </location>
</feature>
<protein>
    <recommendedName>
        <fullName evidence="4">Gustatory receptor</fullName>
    </recommendedName>
</protein>
<feature type="transmembrane region" description="Helical" evidence="1">
    <location>
        <begin position="83"/>
        <end position="102"/>
    </location>
</feature>
<evidence type="ECO:0000313" key="2">
    <source>
        <dbReference type="EMBL" id="EGT38944.1"/>
    </source>
</evidence>
<dbReference type="OMA" id="NKHYIDF"/>
<proteinExistence type="predicted"/>
<keyword evidence="3" id="KW-1185">Reference proteome</keyword>
<keyword evidence="1" id="KW-0812">Transmembrane</keyword>
<dbReference type="eggNOG" id="ENOG502TFXW">
    <property type="taxonomic scope" value="Eukaryota"/>
</dbReference>
<dbReference type="HOGENOM" id="CLU_691237_0_0_1"/>
<reference evidence="3" key="1">
    <citation type="submission" date="2011-07" db="EMBL/GenBank/DDBJ databases">
        <authorList>
            <consortium name="Caenorhabditis brenneri Sequencing and Analysis Consortium"/>
            <person name="Wilson R.K."/>
        </authorList>
    </citation>
    <scope>NUCLEOTIDE SEQUENCE [LARGE SCALE GENOMIC DNA]</scope>
    <source>
        <strain evidence="3">PB2801</strain>
    </source>
</reference>
<dbReference type="Proteomes" id="UP000008068">
    <property type="component" value="Unassembled WGS sequence"/>
</dbReference>
<keyword evidence="1" id="KW-0472">Membrane</keyword>
<dbReference type="FunCoup" id="G0MNQ3">
    <property type="interactions" value="1055"/>
</dbReference>
<dbReference type="EMBL" id="GL379804">
    <property type="protein sequence ID" value="EGT38944.1"/>
    <property type="molecule type" value="Genomic_DNA"/>
</dbReference>
<dbReference type="InParanoid" id="G0MNQ3"/>
<dbReference type="AlphaFoldDB" id="G0MNQ3"/>